<dbReference type="Gene3D" id="3.40.50.300">
    <property type="entry name" value="P-loop containing nucleotide triphosphate hydrolases"/>
    <property type="match status" value="2"/>
</dbReference>
<sequence>MTEPLIRIDNLSVAFRSEQEEIQAVRGVSFDIRPGQTLALVGESGSGKSVTAHSILRLLPYSQARHPSGRILYQGQDLLTLGEKQLRKVRGNRISMIFQEPMTSLNPLHTIERQISEVLFLHKGLDKKAARARTLELLELVGIPDPARRLGAFPHELSGGQRQRVMIAMALANEPELLIADEPTTALDVTVQQKILELLQNLQQKLGMALLLISHDLNLVRKIAHRVCVMYRGEVVEENDCAELFANPQHQYTRQLIAADPTGAPVEAQPDAPVVMRAEQLRVWFPIRKGVFKRTVGHVKAVTDASFSLQSGQTLGIVGESGSGKTTLGLALLRLIESQGLIECNGQRLDGLGQKAVRPARRQFQVVFQDPFGSLSPRMSIAQIISEGLEIHRIGTPEEREQMVIQALEEVGLDPDSRHRYPHEFSGGQRQRVAIARALVLKPSLILLDEPTSALDRTVQSQVVELLRDLQRRHNLSYLFISHDLAVVRALSHQLMVIRQGEIVEQGPAEQIFASPQHDYTRQLLEAAFANPVSERTASL</sequence>
<feature type="domain" description="ABC transporter" evidence="4">
    <location>
        <begin position="287"/>
        <end position="525"/>
    </location>
</feature>
<gene>
    <name evidence="5" type="ORF">GCM10009083_11170</name>
</gene>
<dbReference type="PROSITE" id="PS00211">
    <property type="entry name" value="ABC_TRANSPORTER_1"/>
    <property type="match status" value="2"/>
</dbReference>
<dbReference type="GO" id="GO:0005524">
    <property type="term" value="F:ATP binding"/>
    <property type="evidence" value="ECO:0007669"/>
    <property type="project" value="UniProtKB-KW"/>
</dbReference>
<dbReference type="Pfam" id="PF08352">
    <property type="entry name" value="oligo_HPY"/>
    <property type="match status" value="2"/>
</dbReference>
<keyword evidence="6" id="KW-1185">Reference proteome</keyword>
<dbReference type="SMART" id="SM00382">
    <property type="entry name" value="AAA"/>
    <property type="match status" value="2"/>
</dbReference>
<accession>A0ABQ2CP70</accession>
<dbReference type="InterPro" id="IPR050319">
    <property type="entry name" value="ABC_transp_ATP-bind"/>
</dbReference>
<reference evidence="6" key="1">
    <citation type="journal article" date="2019" name="Int. J. Syst. Evol. Microbiol.">
        <title>The Global Catalogue of Microorganisms (GCM) 10K type strain sequencing project: providing services to taxonomists for standard genome sequencing and annotation.</title>
        <authorList>
            <consortium name="The Broad Institute Genomics Platform"/>
            <consortium name="The Broad Institute Genome Sequencing Center for Infectious Disease"/>
            <person name="Wu L."/>
            <person name="Ma J."/>
        </authorList>
    </citation>
    <scope>NUCLEOTIDE SEQUENCE [LARGE SCALE GENOMIC DNA]</scope>
    <source>
        <strain evidence="6">JCM 11590</strain>
    </source>
</reference>
<dbReference type="EMBL" id="BMNN01000002">
    <property type="protein sequence ID" value="GGI96374.1"/>
    <property type="molecule type" value="Genomic_DNA"/>
</dbReference>
<dbReference type="Pfam" id="PF00005">
    <property type="entry name" value="ABC_tran"/>
    <property type="match status" value="2"/>
</dbReference>
<dbReference type="PROSITE" id="PS50893">
    <property type="entry name" value="ABC_TRANSPORTER_2"/>
    <property type="match status" value="2"/>
</dbReference>
<keyword evidence="1" id="KW-0813">Transport</keyword>
<evidence type="ECO:0000256" key="1">
    <source>
        <dbReference type="ARBA" id="ARBA00022448"/>
    </source>
</evidence>
<evidence type="ECO:0000256" key="2">
    <source>
        <dbReference type="ARBA" id="ARBA00022741"/>
    </source>
</evidence>
<dbReference type="Proteomes" id="UP000633263">
    <property type="component" value="Unassembled WGS sequence"/>
</dbReference>
<dbReference type="RefSeq" id="WP_188635638.1">
    <property type="nucleotide sequence ID" value="NZ_BMNN01000002.1"/>
</dbReference>
<name>A0ABQ2CP70_9GAMM</name>
<dbReference type="InterPro" id="IPR013563">
    <property type="entry name" value="Oligopep_ABC_C"/>
</dbReference>
<keyword evidence="2" id="KW-0547">Nucleotide-binding</keyword>
<dbReference type="InterPro" id="IPR003439">
    <property type="entry name" value="ABC_transporter-like_ATP-bd"/>
</dbReference>
<dbReference type="NCBIfam" id="NF007739">
    <property type="entry name" value="PRK10419.1"/>
    <property type="match status" value="2"/>
</dbReference>
<dbReference type="InterPro" id="IPR017871">
    <property type="entry name" value="ABC_transporter-like_CS"/>
</dbReference>
<evidence type="ECO:0000313" key="6">
    <source>
        <dbReference type="Proteomes" id="UP000633263"/>
    </source>
</evidence>
<proteinExistence type="predicted"/>
<protein>
    <submittedName>
        <fullName evidence="5">ABC transporter ATP-binding protein</fullName>
    </submittedName>
</protein>
<dbReference type="SUPFAM" id="SSF52540">
    <property type="entry name" value="P-loop containing nucleoside triphosphate hydrolases"/>
    <property type="match status" value="2"/>
</dbReference>
<evidence type="ECO:0000259" key="4">
    <source>
        <dbReference type="PROSITE" id="PS50893"/>
    </source>
</evidence>
<organism evidence="5 6">
    <name type="scientific">Halopseudomonas pertucinogena</name>
    <dbReference type="NCBI Taxonomy" id="86175"/>
    <lineage>
        <taxon>Bacteria</taxon>
        <taxon>Pseudomonadati</taxon>
        <taxon>Pseudomonadota</taxon>
        <taxon>Gammaproteobacteria</taxon>
        <taxon>Pseudomonadales</taxon>
        <taxon>Pseudomonadaceae</taxon>
        <taxon>Halopseudomonas</taxon>
    </lineage>
</organism>
<feature type="domain" description="ABC transporter" evidence="4">
    <location>
        <begin position="6"/>
        <end position="257"/>
    </location>
</feature>
<dbReference type="NCBIfam" id="NF008453">
    <property type="entry name" value="PRK11308.1"/>
    <property type="match status" value="2"/>
</dbReference>
<dbReference type="CDD" id="cd03257">
    <property type="entry name" value="ABC_NikE_OppD_transporters"/>
    <property type="match status" value="2"/>
</dbReference>
<comment type="caution">
    <text evidence="5">The sequence shown here is derived from an EMBL/GenBank/DDBJ whole genome shotgun (WGS) entry which is preliminary data.</text>
</comment>
<dbReference type="InterPro" id="IPR003593">
    <property type="entry name" value="AAA+_ATPase"/>
</dbReference>
<evidence type="ECO:0000313" key="5">
    <source>
        <dbReference type="EMBL" id="GGI96374.1"/>
    </source>
</evidence>
<evidence type="ECO:0000256" key="3">
    <source>
        <dbReference type="ARBA" id="ARBA00022840"/>
    </source>
</evidence>
<dbReference type="PANTHER" id="PTHR43776">
    <property type="entry name" value="TRANSPORT ATP-BINDING PROTEIN"/>
    <property type="match status" value="1"/>
</dbReference>
<keyword evidence="3 5" id="KW-0067">ATP-binding</keyword>
<dbReference type="InterPro" id="IPR027417">
    <property type="entry name" value="P-loop_NTPase"/>
</dbReference>